<evidence type="ECO:0000313" key="1">
    <source>
        <dbReference type="EMBL" id="OGI48567.1"/>
    </source>
</evidence>
<sequence>MLMAYPANLKRQKDGPILVTFPDIQEALTEGRTLSEALREAQDAMLAALGGYVNDRRPIPPSSKLKRGQRLVFLPPLPAAKLALYQAVRDSGLTNVALGKRLKITEAAVRRLLDLDHRSHIGQIEQALAALGKRLLVEVEKAA</sequence>
<name>A0A1F6TTW2_9PROT</name>
<reference evidence="1 2" key="1">
    <citation type="journal article" date="2016" name="Nat. Commun.">
        <title>Thousands of microbial genomes shed light on interconnected biogeochemical processes in an aquifer system.</title>
        <authorList>
            <person name="Anantharaman K."/>
            <person name="Brown C.T."/>
            <person name="Hug L.A."/>
            <person name="Sharon I."/>
            <person name="Castelle C.J."/>
            <person name="Probst A.J."/>
            <person name="Thomas B.C."/>
            <person name="Singh A."/>
            <person name="Wilkins M.J."/>
            <person name="Karaoz U."/>
            <person name="Brodie E.L."/>
            <person name="Williams K.H."/>
            <person name="Hubbard S.S."/>
            <person name="Banfield J.F."/>
        </authorList>
    </citation>
    <scope>NUCLEOTIDE SEQUENCE [LARGE SCALE GENOMIC DNA]</scope>
</reference>
<dbReference type="InterPro" id="IPR035069">
    <property type="entry name" value="TTHA1013/TTHA0281-like"/>
</dbReference>
<dbReference type="EMBL" id="MFTA01000145">
    <property type="protein sequence ID" value="OGI48567.1"/>
    <property type="molecule type" value="Genomic_DNA"/>
</dbReference>
<dbReference type="Gene3D" id="3.30.160.250">
    <property type="match status" value="1"/>
</dbReference>
<comment type="caution">
    <text evidence="1">The sequence shown here is derived from an EMBL/GenBank/DDBJ whole genome shotgun (WGS) entry which is preliminary data.</text>
</comment>
<gene>
    <name evidence="1" type="ORF">A3B81_07875</name>
</gene>
<dbReference type="AlphaFoldDB" id="A0A1F6TTW2"/>
<dbReference type="Proteomes" id="UP000179362">
    <property type="component" value="Unassembled WGS sequence"/>
</dbReference>
<proteinExistence type="predicted"/>
<evidence type="ECO:0000313" key="2">
    <source>
        <dbReference type="Proteomes" id="UP000179362"/>
    </source>
</evidence>
<organism evidence="1 2">
    <name type="scientific">Candidatus Muproteobacteria bacterium RIFCSPHIGHO2_02_FULL_65_16</name>
    <dbReference type="NCBI Taxonomy" id="1817766"/>
    <lineage>
        <taxon>Bacteria</taxon>
        <taxon>Pseudomonadati</taxon>
        <taxon>Pseudomonadota</taxon>
        <taxon>Candidatus Muproteobacteria</taxon>
    </lineage>
</organism>
<evidence type="ECO:0008006" key="3">
    <source>
        <dbReference type="Google" id="ProtNLM"/>
    </source>
</evidence>
<accession>A0A1F6TTW2</accession>
<dbReference type="SUPFAM" id="SSF143100">
    <property type="entry name" value="TTHA1013/TTHA0281-like"/>
    <property type="match status" value="1"/>
</dbReference>
<protein>
    <recommendedName>
        <fullName evidence="3">HicB-like antitoxin of toxin-antitoxin system domain-containing protein</fullName>
    </recommendedName>
</protein>